<dbReference type="AlphaFoldDB" id="A0A367KWR0"/>
<keyword evidence="9" id="KW-1185">Reference proteome</keyword>
<evidence type="ECO:0000313" key="9">
    <source>
        <dbReference type="Proteomes" id="UP000253551"/>
    </source>
</evidence>
<keyword evidence="3" id="KW-0810">Translation regulation</keyword>
<dbReference type="GO" id="GO:0000340">
    <property type="term" value="F:RNA 7-methylguanosine cap binding"/>
    <property type="evidence" value="ECO:0007669"/>
    <property type="project" value="TreeGrafter"/>
</dbReference>
<evidence type="ECO:0000313" key="8">
    <source>
        <dbReference type="EMBL" id="RCI06587.1"/>
    </source>
</evidence>
<dbReference type="STRING" id="4846.A0A367KWR0"/>
<protein>
    <submittedName>
        <fullName evidence="8">Eukaryotic translation initiation factor 4E</fullName>
    </submittedName>
</protein>
<comment type="similarity">
    <text evidence="1 6">Belongs to the eukaryotic initiation factor 4E family.</text>
</comment>
<feature type="region of interest" description="Disordered" evidence="7">
    <location>
        <begin position="1"/>
        <end position="66"/>
    </location>
</feature>
<dbReference type="GO" id="GO:0006417">
    <property type="term" value="P:regulation of translation"/>
    <property type="evidence" value="ECO:0007669"/>
    <property type="project" value="UniProtKB-KW"/>
</dbReference>
<dbReference type="GO" id="GO:0003743">
    <property type="term" value="F:translation initiation factor activity"/>
    <property type="evidence" value="ECO:0007669"/>
    <property type="project" value="UniProtKB-KW"/>
</dbReference>
<keyword evidence="4 6" id="KW-0694">RNA-binding</keyword>
<evidence type="ECO:0000256" key="5">
    <source>
        <dbReference type="ARBA" id="ARBA00022917"/>
    </source>
</evidence>
<dbReference type="GO" id="GO:0016281">
    <property type="term" value="C:eukaryotic translation initiation factor 4F complex"/>
    <property type="evidence" value="ECO:0007669"/>
    <property type="project" value="TreeGrafter"/>
</dbReference>
<dbReference type="SUPFAM" id="SSF55418">
    <property type="entry name" value="eIF4e-like"/>
    <property type="match status" value="1"/>
</dbReference>
<gene>
    <name evidence="8" type="primary">TIF45</name>
    <name evidence="8" type="ORF">CU098_012823</name>
</gene>
<dbReference type="PANTHER" id="PTHR11960:SF8">
    <property type="entry name" value="EUKARYOTIC TRANSLATION INITIATION FACTOR 4E1-RELATED"/>
    <property type="match status" value="1"/>
</dbReference>
<name>A0A367KWR0_RHIST</name>
<dbReference type="Proteomes" id="UP000253551">
    <property type="component" value="Unassembled WGS sequence"/>
</dbReference>
<evidence type="ECO:0000256" key="7">
    <source>
        <dbReference type="SAM" id="MobiDB-lite"/>
    </source>
</evidence>
<comment type="caution">
    <text evidence="8">The sequence shown here is derived from an EMBL/GenBank/DDBJ whole genome shotgun (WGS) entry which is preliminary data.</text>
</comment>
<evidence type="ECO:0000256" key="6">
    <source>
        <dbReference type="RuleBase" id="RU004374"/>
    </source>
</evidence>
<keyword evidence="2 6" id="KW-0396">Initiation factor</keyword>
<accession>A0A367KWR0</accession>
<reference evidence="8 9" key="1">
    <citation type="journal article" date="2018" name="G3 (Bethesda)">
        <title>Phylogenetic and Phylogenomic Definition of Rhizopus Species.</title>
        <authorList>
            <person name="Gryganskyi A.P."/>
            <person name="Golan J."/>
            <person name="Dolatabadi S."/>
            <person name="Mondo S."/>
            <person name="Robb S."/>
            <person name="Idnurm A."/>
            <person name="Muszewska A."/>
            <person name="Steczkiewicz K."/>
            <person name="Masonjones S."/>
            <person name="Liao H.L."/>
            <person name="Gajdeczka M.T."/>
            <person name="Anike F."/>
            <person name="Vuek A."/>
            <person name="Anishchenko I.M."/>
            <person name="Voigt K."/>
            <person name="de Hoog G.S."/>
            <person name="Smith M.E."/>
            <person name="Heitman J."/>
            <person name="Vilgalys R."/>
            <person name="Stajich J.E."/>
        </authorList>
    </citation>
    <scope>NUCLEOTIDE SEQUENCE [LARGE SCALE GENOMIC DNA]</scope>
    <source>
        <strain evidence="8 9">LSU 92-RS-03</strain>
    </source>
</reference>
<evidence type="ECO:0000256" key="2">
    <source>
        <dbReference type="ARBA" id="ARBA00022540"/>
    </source>
</evidence>
<dbReference type="EMBL" id="PJQM01000123">
    <property type="protein sequence ID" value="RCI06587.1"/>
    <property type="molecule type" value="Genomic_DNA"/>
</dbReference>
<organism evidence="8 9">
    <name type="scientific">Rhizopus stolonifer</name>
    <name type="common">Rhizopus nigricans</name>
    <dbReference type="NCBI Taxonomy" id="4846"/>
    <lineage>
        <taxon>Eukaryota</taxon>
        <taxon>Fungi</taxon>
        <taxon>Fungi incertae sedis</taxon>
        <taxon>Mucoromycota</taxon>
        <taxon>Mucoromycotina</taxon>
        <taxon>Mucoromycetes</taxon>
        <taxon>Mucorales</taxon>
        <taxon>Mucorineae</taxon>
        <taxon>Rhizopodaceae</taxon>
        <taxon>Rhizopus</taxon>
    </lineage>
</organism>
<keyword evidence="5 6" id="KW-0648">Protein biosynthesis</keyword>
<feature type="compositionally biased region" description="Basic and acidic residues" evidence="7">
    <location>
        <begin position="39"/>
        <end position="66"/>
    </location>
</feature>
<sequence length="249" mass="28971">MTEEEKRPVVEEQNAEEQKVEEQKVEEQKAEEVFSEEPAEVKDDNNEVDSKDDDKPKTVFDDPKDYNMKHPLQSTWTLWFDNPGKKANSNNWSENLKEIVNVNTVEDFWGVYNNIPKVSILELNSNYHVFKHGVRPEWEDPYNANGGKFSVQLPRNRTGEAINDYWLNLMLAMFGEQFKYEDEICGAVVSVRKVFYRISLWTKTSEKNERIETTGRQLKEFLNLGNTSSVDFTPHGDSATKTSENRFTV</sequence>
<evidence type="ECO:0000256" key="4">
    <source>
        <dbReference type="ARBA" id="ARBA00022884"/>
    </source>
</evidence>
<proteinExistence type="inferred from homology"/>
<dbReference type="Gene3D" id="3.30.760.10">
    <property type="entry name" value="RNA Cap, Translation Initiation Factor Eif4e"/>
    <property type="match status" value="1"/>
</dbReference>
<evidence type="ECO:0000256" key="1">
    <source>
        <dbReference type="ARBA" id="ARBA00009860"/>
    </source>
</evidence>
<dbReference type="PANTHER" id="PTHR11960">
    <property type="entry name" value="EUKARYOTIC TRANSLATION INITIATION FACTOR 4E RELATED"/>
    <property type="match status" value="1"/>
</dbReference>
<evidence type="ECO:0000256" key="3">
    <source>
        <dbReference type="ARBA" id="ARBA00022845"/>
    </source>
</evidence>
<dbReference type="Pfam" id="PF01652">
    <property type="entry name" value="IF4E"/>
    <property type="match status" value="1"/>
</dbReference>
<dbReference type="OrthoDB" id="590761at2759"/>
<feature type="compositionally biased region" description="Basic and acidic residues" evidence="7">
    <location>
        <begin position="1"/>
        <end position="32"/>
    </location>
</feature>
<dbReference type="InterPro" id="IPR001040">
    <property type="entry name" value="TIF_eIF_4E"/>
</dbReference>
<dbReference type="InterPro" id="IPR023398">
    <property type="entry name" value="TIF_eIF4e-like"/>
</dbReference>